<evidence type="ECO:0000313" key="9">
    <source>
        <dbReference type="EMBL" id="RYO75447.1"/>
    </source>
</evidence>
<organism evidence="9 10">
    <name type="scientific">Monosporascus cannonballus</name>
    <dbReference type="NCBI Taxonomy" id="155416"/>
    <lineage>
        <taxon>Eukaryota</taxon>
        <taxon>Fungi</taxon>
        <taxon>Dikarya</taxon>
        <taxon>Ascomycota</taxon>
        <taxon>Pezizomycotina</taxon>
        <taxon>Sordariomycetes</taxon>
        <taxon>Xylariomycetidae</taxon>
        <taxon>Xylariales</taxon>
        <taxon>Xylariales incertae sedis</taxon>
        <taxon>Monosporascus</taxon>
    </lineage>
</organism>
<dbReference type="Proteomes" id="UP000294003">
    <property type="component" value="Unassembled WGS sequence"/>
</dbReference>
<evidence type="ECO:0000313" key="10">
    <source>
        <dbReference type="Proteomes" id="UP000294003"/>
    </source>
</evidence>
<sequence>MSVVNGVTVVMPPPEGYVVDFENPQRQYVQQYHGVYIGGMTVMFFFVAQNLYAFGIQAAVFNIVTCFAKMSILLYYRQLSPQKWWRRSVYAISTVVIGYCTALFFAVLFACKPIEKAWDVTIRGGSCINVLAMFKSTAALGILTDLAMLVWAIIEIQLLVICPSLCTLRAFARHLAPRLMGDYPTTSAPVDSRYRKSFRTIGESSVPRKLNIYKEDTDDTMFHLRSFGGAPHEVQIEGQSRANRAGSPSSDDTEANNRTFDPRPGDDLERAIIQTRSVTITNTPA</sequence>
<proteinExistence type="inferred from homology"/>
<name>A0ABY0GSM5_9PEZI</name>
<feature type="transmembrane region" description="Helical" evidence="7">
    <location>
        <begin position="58"/>
        <end position="76"/>
    </location>
</feature>
<keyword evidence="4 7" id="KW-0472">Membrane</keyword>
<dbReference type="EMBL" id="QJNS01000703">
    <property type="protein sequence ID" value="RYO75447.1"/>
    <property type="molecule type" value="Genomic_DNA"/>
</dbReference>
<dbReference type="InterPro" id="IPR052337">
    <property type="entry name" value="SAT4-like"/>
</dbReference>
<keyword evidence="2 7" id="KW-0812">Transmembrane</keyword>
<reference evidence="9 10" key="1">
    <citation type="submission" date="2018-06" db="EMBL/GenBank/DDBJ databases">
        <title>Complete Genomes of Monosporascus.</title>
        <authorList>
            <person name="Robinson A.J."/>
            <person name="Natvig D.O."/>
        </authorList>
    </citation>
    <scope>NUCLEOTIDE SEQUENCE [LARGE SCALE GENOMIC DNA]</scope>
    <source>
        <strain evidence="9 10">CBS 609.92</strain>
    </source>
</reference>
<gene>
    <name evidence="9" type="ORF">DL762_009985</name>
</gene>
<comment type="similarity">
    <text evidence="5">Belongs to the SAT4 family.</text>
</comment>
<feature type="transmembrane region" description="Helical" evidence="7">
    <location>
        <begin position="88"/>
        <end position="110"/>
    </location>
</feature>
<evidence type="ECO:0000256" key="5">
    <source>
        <dbReference type="ARBA" id="ARBA00038359"/>
    </source>
</evidence>
<comment type="caution">
    <text evidence="9">The sequence shown here is derived from an EMBL/GenBank/DDBJ whole genome shotgun (WGS) entry which is preliminary data.</text>
</comment>
<evidence type="ECO:0000256" key="2">
    <source>
        <dbReference type="ARBA" id="ARBA00022692"/>
    </source>
</evidence>
<feature type="compositionally biased region" description="Polar residues" evidence="6">
    <location>
        <begin position="238"/>
        <end position="250"/>
    </location>
</feature>
<accession>A0ABY0GSM5</accession>
<dbReference type="InterPro" id="IPR049326">
    <property type="entry name" value="Rhodopsin_dom_fungi"/>
</dbReference>
<feature type="compositionally biased region" description="Polar residues" evidence="6">
    <location>
        <begin position="274"/>
        <end position="285"/>
    </location>
</feature>
<dbReference type="PANTHER" id="PTHR33048">
    <property type="entry name" value="PTH11-LIKE INTEGRAL MEMBRANE PROTEIN (AFU_ORTHOLOGUE AFUA_5G11245)"/>
    <property type="match status" value="1"/>
</dbReference>
<keyword evidence="3 7" id="KW-1133">Transmembrane helix</keyword>
<comment type="subcellular location">
    <subcellularLocation>
        <location evidence="1">Membrane</location>
        <topology evidence="1">Multi-pass membrane protein</topology>
    </subcellularLocation>
</comment>
<evidence type="ECO:0000256" key="6">
    <source>
        <dbReference type="SAM" id="MobiDB-lite"/>
    </source>
</evidence>
<evidence type="ECO:0000256" key="3">
    <source>
        <dbReference type="ARBA" id="ARBA00022989"/>
    </source>
</evidence>
<keyword evidence="10" id="KW-1185">Reference proteome</keyword>
<dbReference type="Pfam" id="PF20684">
    <property type="entry name" value="Fung_rhodopsin"/>
    <property type="match status" value="1"/>
</dbReference>
<evidence type="ECO:0000256" key="4">
    <source>
        <dbReference type="ARBA" id="ARBA00023136"/>
    </source>
</evidence>
<feature type="compositionally biased region" description="Basic and acidic residues" evidence="6">
    <location>
        <begin position="260"/>
        <end position="270"/>
    </location>
</feature>
<dbReference type="PANTHER" id="PTHR33048:SF124">
    <property type="entry name" value="INTEGRAL MEMBRANE PROTEIN"/>
    <property type="match status" value="1"/>
</dbReference>
<evidence type="ECO:0000259" key="8">
    <source>
        <dbReference type="Pfam" id="PF20684"/>
    </source>
</evidence>
<evidence type="ECO:0000256" key="1">
    <source>
        <dbReference type="ARBA" id="ARBA00004141"/>
    </source>
</evidence>
<feature type="transmembrane region" description="Helical" evidence="7">
    <location>
        <begin position="34"/>
        <end position="52"/>
    </location>
</feature>
<feature type="domain" description="Rhodopsin" evidence="8">
    <location>
        <begin position="51"/>
        <end position="150"/>
    </location>
</feature>
<feature type="region of interest" description="Disordered" evidence="6">
    <location>
        <begin position="238"/>
        <end position="285"/>
    </location>
</feature>
<evidence type="ECO:0000256" key="7">
    <source>
        <dbReference type="SAM" id="Phobius"/>
    </source>
</evidence>
<protein>
    <recommendedName>
        <fullName evidence="8">Rhodopsin domain-containing protein</fullName>
    </recommendedName>
</protein>
<feature type="transmembrane region" description="Helical" evidence="7">
    <location>
        <begin position="148"/>
        <end position="171"/>
    </location>
</feature>